<dbReference type="Gene3D" id="3.30.420.10">
    <property type="entry name" value="Ribonuclease H-like superfamily/Ribonuclease H"/>
    <property type="match status" value="1"/>
</dbReference>
<dbReference type="InterPro" id="IPR038720">
    <property type="entry name" value="YprB_RNase_H-like_dom"/>
</dbReference>
<evidence type="ECO:0000313" key="3">
    <source>
        <dbReference type="Proteomes" id="UP000642919"/>
    </source>
</evidence>
<proteinExistence type="predicted"/>
<dbReference type="GeneID" id="68695288"/>
<gene>
    <name evidence="2" type="ORF">HNR49_002256</name>
</gene>
<dbReference type="SUPFAM" id="SSF53098">
    <property type="entry name" value="Ribonuclease H-like"/>
    <property type="match status" value="1"/>
</dbReference>
<dbReference type="InterPro" id="IPR012337">
    <property type="entry name" value="RNaseH-like_sf"/>
</dbReference>
<comment type="caution">
    <text evidence="2">The sequence shown here is derived from an EMBL/GenBank/DDBJ whole genome shotgun (WGS) entry which is preliminary data.</text>
</comment>
<feature type="domain" description="YprB ribonuclease H-like" evidence="1">
    <location>
        <begin position="16"/>
        <end position="154"/>
    </location>
</feature>
<dbReference type="GO" id="GO:0003676">
    <property type="term" value="F:nucleic acid binding"/>
    <property type="evidence" value="ECO:0007669"/>
    <property type="project" value="InterPro"/>
</dbReference>
<organism evidence="2 3">
    <name type="scientific">Halobacterium salinarum</name>
    <name type="common">Halobacterium halobium</name>
    <dbReference type="NCBI Taxonomy" id="2242"/>
    <lineage>
        <taxon>Archaea</taxon>
        <taxon>Methanobacteriati</taxon>
        <taxon>Methanobacteriota</taxon>
        <taxon>Stenosarchaea group</taxon>
        <taxon>Halobacteria</taxon>
        <taxon>Halobacteriales</taxon>
        <taxon>Halobacteriaceae</taxon>
        <taxon>Halobacterium</taxon>
    </lineage>
</organism>
<evidence type="ECO:0000259" key="1">
    <source>
        <dbReference type="Pfam" id="PF13482"/>
    </source>
</evidence>
<dbReference type="RefSeq" id="WP_012289668.1">
    <property type="nucleotide sequence ID" value="NZ_JACHGX010000010.1"/>
</dbReference>
<protein>
    <submittedName>
        <fullName evidence="2">DNA polymerase elongation subunit (Family B)</fullName>
    </submittedName>
</protein>
<dbReference type="EMBL" id="JACHGX010000010">
    <property type="protein sequence ID" value="MBB6090870.1"/>
    <property type="molecule type" value="Genomic_DNA"/>
</dbReference>
<dbReference type="AlphaFoldDB" id="A0A841HEU8"/>
<sequence>MQLSRSDPEYQHIASFDIETTHYDPTEGEIVSIGIAVHDRATAVERAETHILHRTVDRDEPALVQAAYDILDESSAEFLVTFNGRDFDFGFCDDRLAHHGVQTSRPTLDTPTTHLDLLHDDRKAKADQRNEKWPSLEEALRAYGYETEPTLWDGAELTNTRFGAELGPAYLNALGRDPERAADLRAVIDEYLRDDIDKNLLLYYYDIGHLTPAV</sequence>
<dbReference type="Pfam" id="PF13482">
    <property type="entry name" value="RNase_H_2"/>
    <property type="match status" value="1"/>
</dbReference>
<name>A0A841HEU8_HALSI</name>
<dbReference type="InterPro" id="IPR036397">
    <property type="entry name" value="RNaseH_sf"/>
</dbReference>
<accession>A0A841HEU8</accession>
<dbReference type="Proteomes" id="UP000642919">
    <property type="component" value="Unassembled WGS sequence"/>
</dbReference>
<evidence type="ECO:0000313" key="2">
    <source>
        <dbReference type="EMBL" id="MBB6090870.1"/>
    </source>
</evidence>
<reference evidence="2" key="1">
    <citation type="submission" date="2020-08" db="EMBL/GenBank/DDBJ databases">
        <title>Genomic Encyclopedia of Type Strains, Phase IV (KMG-IV): sequencing the most valuable type-strain genomes for metagenomic binning, comparative biology and taxonomic classification.</title>
        <authorList>
            <person name="Goeker M."/>
        </authorList>
    </citation>
    <scope>NUCLEOTIDE SEQUENCE</scope>
    <source>
        <strain evidence="2">DSM 669</strain>
    </source>
</reference>